<accession>A0ABQ3VIR3</accession>
<dbReference type="EMBL" id="BNJJ01000009">
    <property type="protein sequence ID" value="GHO85508.1"/>
    <property type="molecule type" value="Genomic_DNA"/>
</dbReference>
<dbReference type="Pfam" id="PF08275">
    <property type="entry name" value="DNAG_N"/>
    <property type="match status" value="1"/>
</dbReference>
<dbReference type="InterPro" id="IPR030846">
    <property type="entry name" value="DnaG_bac"/>
</dbReference>
<feature type="domain" description="Toprim" evidence="14">
    <location>
        <begin position="264"/>
        <end position="346"/>
    </location>
</feature>
<dbReference type="Proteomes" id="UP000635565">
    <property type="component" value="Unassembled WGS sequence"/>
</dbReference>
<dbReference type="CDD" id="cd03364">
    <property type="entry name" value="TOPRIM_DnaG_primases"/>
    <property type="match status" value="1"/>
</dbReference>
<evidence type="ECO:0000256" key="1">
    <source>
        <dbReference type="ARBA" id="ARBA00022478"/>
    </source>
</evidence>
<protein>
    <recommendedName>
        <fullName evidence="12">DNA primase</fullName>
        <ecNumber evidence="12">2.7.7.101</ecNumber>
    </recommendedName>
</protein>
<dbReference type="Gene3D" id="3.90.580.10">
    <property type="entry name" value="Zinc finger, CHC2-type domain"/>
    <property type="match status" value="1"/>
</dbReference>
<dbReference type="Gene3D" id="3.90.980.10">
    <property type="entry name" value="DNA primase, catalytic core, N-terminal domain"/>
    <property type="match status" value="1"/>
</dbReference>
<feature type="compositionally biased region" description="Basic and acidic residues" evidence="13">
    <location>
        <begin position="518"/>
        <end position="538"/>
    </location>
</feature>
<dbReference type="Gene3D" id="3.40.1360.10">
    <property type="match status" value="1"/>
</dbReference>
<feature type="zinc finger region" description="CHC2-type" evidence="12">
    <location>
        <begin position="35"/>
        <end position="59"/>
    </location>
</feature>
<evidence type="ECO:0000256" key="5">
    <source>
        <dbReference type="ARBA" id="ARBA00022705"/>
    </source>
</evidence>
<feature type="region of interest" description="Disordered" evidence="13">
    <location>
        <begin position="498"/>
        <end position="538"/>
    </location>
</feature>
<dbReference type="Gene3D" id="1.10.860.10">
    <property type="entry name" value="DNAb Helicase, Chain A"/>
    <property type="match status" value="1"/>
</dbReference>
<evidence type="ECO:0000256" key="2">
    <source>
        <dbReference type="ARBA" id="ARBA00022515"/>
    </source>
</evidence>
<dbReference type="InterPro" id="IPR016136">
    <property type="entry name" value="DNA_helicase_N/primase_C"/>
</dbReference>
<dbReference type="InterPro" id="IPR036977">
    <property type="entry name" value="DNA_primase_Znf_CHC2"/>
</dbReference>
<evidence type="ECO:0000256" key="10">
    <source>
        <dbReference type="ARBA" id="ARBA00023125"/>
    </source>
</evidence>
<keyword evidence="1 12" id="KW-0240">DNA-directed RNA polymerase</keyword>
<dbReference type="NCBIfam" id="TIGR01391">
    <property type="entry name" value="dnaG"/>
    <property type="match status" value="1"/>
</dbReference>
<comment type="function">
    <text evidence="12">RNA polymerase that catalyzes the synthesis of short RNA molecules used as primers for DNA polymerase during DNA replication.</text>
</comment>
<evidence type="ECO:0000256" key="3">
    <source>
        <dbReference type="ARBA" id="ARBA00022679"/>
    </source>
</evidence>
<dbReference type="Pfam" id="PF10410">
    <property type="entry name" value="DnaB_bind"/>
    <property type="match status" value="1"/>
</dbReference>
<dbReference type="PIRSF" id="PIRSF002811">
    <property type="entry name" value="DnaG"/>
    <property type="match status" value="1"/>
</dbReference>
<keyword evidence="16" id="KW-1185">Reference proteome</keyword>
<dbReference type="SUPFAM" id="SSF57783">
    <property type="entry name" value="Zinc beta-ribbon"/>
    <property type="match status" value="1"/>
</dbReference>
<evidence type="ECO:0000313" key="16">
    <source>
        <dbReference type="Proteomes" id="UP000635565"/>
    </source>
</evidence>
<name>A0ABQ3VIR3_9CHLR</name>
<keyword evidence="9" id="KW-0460">Magnesium</keyword>
<comment type="caution">
    <text evidence="15">The sequence shown here is derived from an EMBL/GenBank/DDBJ whole genome shotgun (WGS) entry which is preliminary data.</text>
</comment>
<evidence type="ECO:0000256" key="7">
    <source>
        <dbReference type="ARBA" id="ARBA00022771"/>
    </source>
</evidence>
<evidence type="ECO:0000259" key="14">
    <source>
        <dbReference type="PROSITE" id="PS50880"/>
    </source>
</evidence>
<keyword evidence="6 12" id="KW-0479">Metal-binding</keyword>
<evidence type="ECO:0000256" key="11">
    <source>
        <dbReference type="ARBA" id="ARBA00023163"/>
    </source>
</evidence>
<evidence type="ECO:0000256" key="8">
    <source>
        <dbReference type="ARBA" id="ARBA00022833"/>
    </source>
</evidence>
<comment type="cofactor">
    <cofactor evidence="12">
        <name>Zn(2+)</name>
        <dbReference type="ChEBI" id="CHEBI:29105"/>
    </cofactor>
    <text evidence="12">Binds 1 zinc ion per monomer.</text>
</comment>
<dbReference type="SUPFAM" id="SSF56731">
    <property type="entry name" value="DNA primase core"/>
    <property type="match status" value="2"/>
</dbReference>
<keyword evidence="4 12" id="KW-0548">Nucleotidyltransferase</keyword>
<evidence type="ECO:0000256" key="12">
    <source>
        <dbReference type="HAMAP-Rule" id="MF_00974"/>
    </source>
</evidence>
<dbReference type="Pfam" id="PF13662">
    <property type="entry name" value="Toprim_4"/>
    <property type="match status" value="1"/>
</dbReference>
<comment type="similarity">
    <text evidence="12">Belongs to the DnaG primase family.</text>
</comment>
<dbReference type="EC" id="2.7.7.101" evidence="12"/>
<comment type="subunit">
    <text evidence="12">Monomer. Interacts with DnaB.</text>
</comment>
<keyword evidence="8 12" id="KW-0862">Zinc</keyword>
<dbReference type="InterPro" id="IPR006171">
    <property type="entry name" value="TOPRIM_dom"/>
</dbReference>
<keyword evidence="2 12" id="KW-0639">Primosome</keyword>
<dbReference type="RefSeq" id="WP_201363158.1">
    <property type="nucleotide sequence ID" value="NZ_BNJJ01000009.1"/>
</dbReference>
<keyword evidence="3 12" id="KW-0808">Transferase</keyword>
<dbReference type="InterPro" id="IPR037068">
    <property type="entry name" value="DNA_primase_core_N_sf"/>
</dbReference>
<dbReference type="SMART" id="SM00493">
    <property type="entry name" value="TOPRIM"/>
    <property type="match status" value="1"/>
</dbReference>
<dbReference type="InterPro" id="IPR034151">
    <property type="entry name" value="TOPRIM_DnaG_bac"/>
</dbReference>
<comment type="catalytic activity">
    <reaction evidence="12">
        <text>ssDNA + n NTP = ssDNA/pppN(pN)n-1 hybrid + (n-1) diphosphate.</text>
        <dbReference type="EC" id="2.7.7.101"/>
    </reaction>
</comment>
<sequence>MTSVIETIKAKVDVVDEISTVVTLQKSGKSYKGLCPFHNERTPSFYVFQESQTWHCFGCNEGGDVFSFVQKQQGLDFHEALVYLAEKTGVEIEDRSGGNPEEEREASAARDRLRKLNEEALLWFHQMLLRSKEAADARAYVESRGISADTVLSFSLGYASEQWDGLSRYLLSRGYTEQELVMGGLARWRENDNFGGERNGIYDYFRNRLIFPIRDDRGRVIGFGGRALGDSKPKYLNSPQTMLFEKNTVLYAIDMAKDAIKQIGQVVIVEGYVDAVIAHQYGTRQTVACIGSAITEKHIQKLKKLTRQVTLALDPDAAGSAATEQGIKEALKGFDRTFVPVPLAGGSAARGARQYGQKGQKAPKQQARGIIRLEEQVDAEINVLQLPPGEDPDEVIRRDFSTWFYAVNHPLSLIDYYFVVKTGDLNLREPGGKTEAAKRLLPIIAMISDRIKRDAYIRKLAGMISIDERSLYDELQRIIRGQKPTGITANFSGKVAGVEQAQQKEPAKASTEGSEEFSSERTEPEKNSVKSNASKERIGLDRTERSTLKWEDYLIGLLVQNPGLCPHVCVIINEGDFAGTDTRELYHLLNSVYQRESSPSYQSLEQFVPSALMPAVARVLESVKAMSPRDADALVKEAVQCATRLKKMRLLQLNTELKFLLQEAAAAGDKVAVRQFQQQSVTIQRQLLTLNTATRLQG</sequence>
<dbReference type="PANTHER" id="PTHR30313:SF2">
    <property type="entry name" value="DNA PRIMASE"/>
    <property type="match status" value="1"/>
</dbReference>
<dbReference type="Pfam" id="PF01807">
    <property type="entry name" value="Zn_ribbon_DnaG"/>
    <property type="match status" value="1"/>
</dbReference>
<dbReference type="InterPro" id="IPR013264">
    <property type="entry name" value="DNAG_N"/>
</dbReference>
<dbReference type="HAMAP" id="MF_00974">
    <property type="entry name" value="DNA_primase_DnaG"/>
    <property type="match status" value="1"/>
</dbReference>
<dbReference type="InterPro" id="IPR019475">
    <property type="entry name" value="DNA_primase_DnaB-bd"/>
</dbReference>
<evidence type="ECO:0000256" key="6">
    <source>
        <dbReference type="ARBA" id="ARBA00022723"/>
    </source>
</evidence>
<dbReference type="PANTHER" id="PTHR30313">
    <property type="entry name" value="DNA PRIMASE"/>
    <property type="match status" value="1"/>
</dbReference>
<dbReference type="SMART" id="SM00400">
    <property type="entry name" value="ZnF_CHCC"/>
    <property type="match status" value="1"/>
</dbReference>
<keyword evidence="5 12" id="KW-0235">DNA replication</keyword>
<gene>
    <name evidence="12" type="primary">dnaG</name>
    <name evidence="15" type="ORF">KSZ_35140</name>
</gene>
<evidence type="ECO:0000256" key="13">
    <source>
        <dbReference type="SAM" id="MobiDB-lite"/>
    </source>
</evidence>
<organism evidence="15 16">
    <name type="scientific">Dictyobacter formicarum</name>
    <dbReference type="NCBI Taxonomy" id="2778368"/>
    <lineage>
        <taxon>Bacteria</taxon>
        <taxon>Bacillati</taxon>
        <taxon>Chloroflexota</taxon>
        <taxon>Ktedonobacteria</taxon>
        <taxon>Ktedonobacterales</taxon>
        <taxon>Dictyobacteraceae</taxon>
        <taxon>Dictyobacter</taxon>
    </lineage>
</organism>
<proteinExistence type="inferred from homology"/>
<keyword evidence="11 12" id="KW-0804">Transcription</keyword>
<keyword evidence="7 12" id="KW-0863">Zinc-finger</keyword>
<dbReference type="InterPro" id="IPR006295">
    <property type="entry name" value="DNA_primase_DnaG"/>
</dbReference>
<evidence type="ECO:0000256" key="4">
    <source>
        <dbReference type="ARBA" id="ARBA00022695"/>
    </source>
</evidence>
<dbReference type="InterPro" id="IPR050219">
    <property type="entry name" value="DnaG_primase"/>
</dbReference>
<reference evidence="15 16" key="1">
    <citation type="journal article" date="2021" name="Int. J. Syst. Evol. Microbiol.">
        <title>Reticulibacter mediterranei gen. nov., sp. nov., within the new family Reticulibacteraceae fam. nov., and Ktedonospora formicarum gen. nov., sp. nov., Ktedonobacter robiniae sp. nov., Dictyobacter formicarum sp. nov. and Dictyobacter arantiisoli sp. nov., belonging to the class Ktedonobacteria.</title>
        <authorList>
            <person name="Yabe S."/>
            <person name="Zheng Y."/>
            <person name="Wang C.M."/>
            <person name="Sakai Y."/>
            <person name="Abe K."/>
            <person name="Yokota A."/>
            <person name="Donadio S."/>
            <person name="Cavaletti L."/>
            <person name="Monciardini P."/>
        </authorList>
    </citation>
    <scope>NUCLEOTIDE SEQUENCE [LARGE SCALE GENOMIC DNA]</scope>
    <source>
        <strain evidence="15 16">SOSP1-9</strain>
    </source>
</reference>
<dbReference type="PROSITE" id="PS50880">
    <property type="entry name" value="TOPRIM"/>
    <property type="match status" value="1"/>
</dbReference>
<evidence type="ECO:0000256" key="9">
    <source>
        <dbReference type="ARBA" id="ARBA00022842"/>
    </source>
</evidence>
<dbReference type="InterPro" id="IPR002694">
    <property type="entry name" value="Znf_CHC2"/>
</dbReference>
<evidence type="ECO:0000313" key="15">
    <source>
        <dbReference type="EMBL" id="GHO85508.1"/>
    </source>
</evidence>
<keyword evidence="10 12" id="KW-0238">DNA-binding</keyword>
<comment type="domain">
    <text evidence="12">Contains an N-terminal zinc-binding domain, a central core domain that contains the primase activity, and a C-terminal DnaB-binding domain.</text>
</comment>